<protein>
    <submittedName>
        <fullName evidence="1">(apollo) hypothetical protein</fullName>
    </submittedName>
</protein>
<keyword evidence="2" id="KW-1185">Reference proteome</keyword>
<evidence type="ECO:0000313" key="2">
    <source>
        <dbReference type="Proteomes" id="UP000691718"/>
    </source>
</evidence>
<evidence type="ECO:0000313" key="1">
    <source>
        <dbReference type="EMBL" id="CAG5056068.1"/>
    </source>
</evidence>
<dbReference type="EMBL" id="CAJQZP010001593">
    <property type="protein sequence ID" value="CAG5056068.1"/>
    <property type="molecule type" value="Genomic_DNA"/>
</dbReference>
<accession>A0A8S3YCW8</accession>
<organism evidence="1 2">
    <name type="scientific">Parnassius apollo</name>
    <name type="common">Apollo butterfly</name>
    <name type="synonym">Papilio apollo</name>
    <dbReference type="NCBI Taxonomy" id="110799"/>
    <lineage>
        <taxon>Eukaryota</taxon>
        <taxon>Metazoa</taxon>
        <taxon>Ecdysozoa</taxon>
        <taxon>Arthropoda</taxon>
        <taxon>Hexapoda</taxon>
        <taxon>Insecta</taxon>
        <taxon>Pterygota</taxon>
        <taxon>Neoptera</taxon>
        <taxon>Endopterygota</taxon>
        <taxon>Lepidoptera</taxon>
        <taxon>Glossata</taxon>
        <taxon>Ditrysia</taxon>
        <taxon>Papilionoidea</taxon>
        <taxon>Papilionidae</taxon>
        <taxon>Parnassiinae</taxon>
        <taxon>Parnassini</taxon>
        <taxon>Parnassius</taxon>
        <taxon>Parnassius</taxon>
    </lineage>
</organism>
<proteinExistence type="predicted"/>
<sequence length="141" mass="15984">MPSIMLDEKLITPEIVSSWLCPIYENNVPNENKNDYNTPARNVLLKRGNKRIAPNSPPKIELDTNVTRGDVRGIIQEAMETNFDSLVTKFNSMLVSALNFKLSPIEKEIAEIKTSMSFNFMKNVKGAGENKKQINEIQKEN</sequence>
<dbReference type="Proteomes" id="UP000691718">
    <property type="component" value="Unassembled WGS sequence"/>
</dbReference>
<dbReference type="AlphaFoldDB" id="A0A8S3YCW8"/>
<reference evidence="1" key="1">
    <citation type="submission" date="2021-04" db="EMBL/GenBank/DDBJ databases">
        <authorList>
            <person name="Tunstrom K."/>
        </authorList>
    </citation>
    <scope>NUCLEOTIDE SEQUENCE</scope>
</reference>
<gene>
    <name evidence="1" type="ORF">PAPOLLO_LOCUS26632</name>
</gene>
<comment type="caution">
    <text evidence="1">The sequence shown here is derived from an EMBL/GenBank/DDBJ whole genome shotgun (WGS) entry which is preliminary data.</text>
</comment>
<name>A0A8S3YCW8_PARAO</name>